<evidence type="ECO:0000313" key="2">
    <source>
        <dbReference type="EMBL" id="RKP37749.1"/>
    </source>
</evidence>
<reference evidence="3" key="1">
    <citation type="journal article" date="2018" name="Nat. Microbiol.">
        <title>Leveraging single-cell genomics to expand the fungal tree of life.</title>
        <authorList>
            <person name="Ahrendt S.R."/>
            <person name="Quandt C.A."/>
            <person name="Ciobanu D."/>
            <person name="Clum A."/>
            <person name="Salamov A."/>
            <person name="Andreopoulos B."/>
            <person name="Cheng J.F."/>
            <person name="Woyke T."/>
            <person name="Pelin A."/>
            <person name="Henrissat B."/>
            <person name="Reynolds N.K."/>
            <person name="Benny G.L."/>
            <person name="Smith M.E."/>
            <person name="James T.Y."/>
            <person name="Grigoriev I.V."/>
        </authorList>
    </citation>
    <scope>NUCLEOTIDE SEQUENCE [LARGE SCALE GENOMIC DNA]</scope>
    <source>
        <strain evidence="3">RSA 468</strain>
    </source>
</reference>
<keyword evidence="1" id="KW-0732">Signal</keyword>
<accession>A0A4V1J542</accession>
<keyword evidence="3" id="KW-1185">Reference proteome</keyword>
<sequence length="238" mass="26276">MYMNSLGALALIWVTLATALPTGLNDQQSSPTDYDLGVSGFTSNAGEDTLDMQQMLDSCRLESLSVSTTDIRAYCQELMGWIPESIMEQGNLMTNIPPSFTVPGTTTTTIPSDPGAAGLTPEQACRTRQVFYWKVHGMSQGGDPLPKQDLQPIMDNYSKNGPHYSSSPPIITPTAAPRYLVVVYTDAISQRVANSVIFDYSIEDCKEYEARIRATDTLTNPQFYYVDNYEGREPQTIN</sequence>
<protein>
    <submittedName>
        <fullName evidence="2">Uncharacterized protein</fullName>
    </submittedName>
</protein>
<organism evidence="2 3">
    <name type="scientific">Dimargaris cristalligena</name>
    <dbReference type="NCBI Taxonomy" id="215637"/>
    <lineage>
        <taxon>Eukaryota</taxon>
        <taxon>Fungi</taxon>
        <taxon>Fungi incertae sedis</taxon>
        <taxon>Zoopagomycota</taxon>
        <taxon>Kickxellomycotina</taxon>
        <taxon>Dimargaritomycetes</taxon>
        <taxon>Dimargaritales</taxon>
        <taxon>Dimargaritaceae</taxon>
        <taxon>Dimargaris</taxon>
    </lineage>
</organism>
<dbReference type="EMBL" id="ML002451">
    <property type="protein sequence ID" value="RKP37749.1"/>
    <property type="molecule type" value="Genomic_DNA"/>
</dbReference>
<evidence type="ECO:0000313" key="3">
    <source>
        <dbReference type="Proteomes" id="UP000268162"/>
    </source>
</evidence>
<feature type="chain" id="PRO_5020661724" evidence="1">
    <location>
        <begin position="20"/>
        <end position="238"/>
    </location>
</feature>
<proteinExistence type="predicted"/>
<feature type="signal peptide" evidence="1">
    <location>
        <begin position="1"/>
        <end position="19"/>
    </location>
</feature>
<evidence type="ECO:0000256" key="1">
    <source>
        <dbReference type="SAM" id="SignalP"/>
    </source>
</evidence>
<gene>
    <name evidence="2" type="ORF">BJ085DRAFT_30843</name>
</gene>
<dbReference type="Proteomes" id="UP000268162">
    <property type="component" value="Unassembled WGS sequence"/>
</dbReference>
<dbReference type="AlphaFoldDB" id="A0A4V1J542"/>
<name>A0A4V1J542_9FUNG</name>